<comment type="caution">
    <text evidence="3">The sequence shown here is derived from an EMBL/GenBank/DDBJ whole genome shotgun (WGS) entry which is preliminary data.</text>
</comment>
<dbReference type="NCBIfam" id="NF012229">
    <property type="entry name" value="bla_class_B_core"/>
    <property type="match status" value="1"/>
</dbReference>
<evidence type="ECO:0000313" key="3">
    <source>
        <dbReference type="EMBL" id="MBR1138100.1"/>
    </source>
</evidence>
<dbReference type="SMART" id="SM00849">
    <property type="entry name" value="Lactamase_B"/>
    <property type="match status" value="1"/>
</dbReference>
<keyword evidence="4" id="KW-1185">Reference proteome</keyword>
<dbReference type="InterPro" id="IPR050855">
    <property type="entry name" value="NDM-1-like"/>
</dbReference>
<dbReference type="InterPro" id="IPR001279">
    <property type="entry name" value="Metallo-B-lactamas"/>
</dbReference>
<evidence type="ECO:0000256" key="1">
    <source>
        <dbReference type="SAM" id="SignalP"/>
    </source>
</evidence>
<dbReference type="Proteomes" id="UP001314635">
    <property type="component" value="Unassembled WGS sequence"/>
</dbReference>
<feature type="chain" id="PRO_5045678324" evidence="1">
    <location>
        <begin position="21"/>
        <end position="295"/>
    </location>
</feature>
<reference evidence="4" key="1">
    <citation type="journal article" date="2021" name="ISME J.">
        <title>Evolutionary origin and ecological implication of a unique nif island in free-living Bradyrhizobium lineages.</title>
        <authorList>
            <person name="Tao J."/>
        </authorList>
    </citation>
    <scope>NUCLEOTIDE SEQUENCE [LARGE SCALE GENOMIC DNA]</scope>
    <source>
        <strain evidence="4">SZCCT0094</strain>
    </source>
</reference>
<sequence>MKRMLLLVATLSLAAGSAAAQSLPDLMKQMIAAWNKPTEPFKVIDNIYYVGTNGLASYLITTPQGHILIDTVMPESTAQIEASIAKLGFKVADIKYILNTHAHIDHTGGLAQIKQETGAQMVAGAKDVPLLEGGFYPGREQESHLNFPPVKVDRAVHEGDTVTLGGVTLTAHETPGHSPGCTSWTTDVKDGEATRSVIFFCSATVALNQLVGRPTYPGIVDDYKKTYAWAKTVHPDILLAPHPEMFDLAAKRAKIAEGGPNPFVRPGEFNAYLDRLETQFNEGLSKQTAALQTGK</sequence>
<feature type="domain" description="Metallo-beta-lactamase" evidence="2">
    <location>
        <begin position="54"/>
        <end position="242"/>
    </location>
</feature>
<accession>A0ABS5GA94</accession>
<dbReference type="RefSeq" id="WP_041751378.1">
    <property type="nucleotide sequence ID" value="NZ_JABFDP010000021.1"/>
</dbReference>
<name>A0ABS5GA94_9BRAD</name>
<dbReference type="Gene3D" id="3.60.15.10">
    <property type="entry name" value="Ribonuclease Z/Hydroxyacylglutathione hydrolase-like"/>
    <property type="match status" value="1"/>
</dbReference>
<feature type="signal peptide" evidence="1">
    <location>
        <begin position="1"/>
        <end position="20"/>
    </location>
</feature>
<dbReference type="EMBL" id="JAFCLK010000018">
    <property type="protein sequence ID" value="MBR1138100.1"/>
    <property type="molecule type" value="Genomic_DNA"/>
</dbReference>
<keyword evidence="1" id="KW-0732">Signal</keyword>
<dbReference type="PANTHER" id="PTHR42951:SF17">
    <property type="entry name" value="METALLO-BETA-LACTAMASE DOMAIN-CONTAINING PROTEIN"/>
    <property type="match status" value="1"/>
</dbReference>
<proteinExistence type="predicted"/>
<protein>
    <submittedName>
        <fullName evidence="3">Subclass B3 metallo-beta-lactamase</fullName>
    </submittedName>
</protein>
<gene>
    <name evidence="3" type="primary">bla</name>
    <name evidence="3" type="ORF">JQ619_20205</name>
</gene>
<dbReference type="NCBIfam" id="NF033105">
    <property type="entry name" value="bla_subclass_B3"/>
    <property type="match status" value="1"/>
</dbReference>
<dbReference type="InterPro" id="IPR036866">
    <property type="entry name" value="RibonucZ/Hydroxyglut_hydro"/>
</dbReference>
<dbReference type="SUPFAM" id="SSF56281">
    <property type="entry name" value="Metallo-hydrolase/oxidoreductase"/>
    <property type="match status" value="1"/>
</dbReference>
<dbReference type="Pfam" id="PF00753">
    <property type="entry name" value="Lactamase_B"/>
    <property type="match status" value="1"/>
</dbReference>
<evidence type="ECO:0000313" key="4">
    <source>
        <dbReference type="Proteomes" id="UP001314635"/>
    </source>
</evidence>
<dbReference type="PANTHER" id="PTHR42951">
    <property type="entry name" value="METALLO-BETA-LACTAMASE DOMAIN-CONTAINING"/>
    <property type="match status" value="1"/>
</dbReference>
<organism evidence="3 4">
    <name type="scientific">Bradyrhizobium denitrificans</name>
    <dbReference type="NCBI Taxonomy" id="2734912"/>
    <lineage>
        <taxon>Bacteria</taxon>
        <taxon>Pseudomonadati</taxon>
        <taxon>Pseudomonadota</taxon>
        <taxon>Alphaproteobacteria</taxon>
        <taxon>Hyphomicrobiales</taxon>
        <taxon>Nitrobacteraceae</taxon>
        <taxon>Bradyrhizobium</taxon>
    </lineage>
</organism>
<evidence type="ECO:0000259" key="2">
    <source>
        <dbReference type="SMART" id="SM00849"/>
    </source>
</evidence>